<keyword evidence="2" id="KW-1185">Reference proteome</keyword>
<reference evidence="1" key="1">
    <citation type="submission" date="2021-02" db="EMBL/GenBank/DDBJ databases">
        <authorList>
            <person name="Dougan E. K."/>
            <person name="Rhodes N."/>
            <person name="Thang M."/>
            <person name="Chan C."/>
        </authorList>
    </citation>
    <scope>NUCLEOTIDE SEQUENCE</scope>
</reference>
<proteinExistence type="predicted"/>
<evidence type="ECO:0000313" key="2">
    <source>
        <dbReference type="Proteomes" id="UP000649617"/>
    </source>
</evidence>
<dbReference type="Proteomes" id="UP000649617">
    <property type="component" value="Unassembled WGS sequence"/>
</dbReference>
<comment type="caution">
    <text evidence="1">The sequence shown here is derived from an EMBL/GenBank/DDBJ whole genome shotgun (WGS) entry which is preliminary data.</text>
</comment>
<name>A0A812QKD0_SYMPI</name>
<dbReference type="EMBL" id="CAJNIZ010016903">
    <property type="protein sequence ID" value="CAE7391255.1"/>
    <property type="molecule type" value="Genomic_DNA"/>
</dbReference>
<protein>
    <submittedName>
        <fullName evidence="1">Uncharacterized protein</fullName>
    </submittedName>
</protein>
<gene>
    <name evidence="1" type="ORF">SPIL2461_LOCUS9595</name>
</gene>
<organism evidence="1 2">
    <name type="scientific">Symbiodinium pilosum</name>
    <name type="common">Dinoflagellate</name>
    <dbReference type="NCBI Taxonomy" id="2952"/>
    <lineage>
        <taxon>Eukaryota</taxon>
        <taxon>Sar</taxon>
        <taxon>Alveolata</taxon>
        <taxon>Dinophyceae</taxon>
        <taxon>Suessiales</taxon>
        <taxon>Symbiodiniaceae</taxon>
        <taxon>Symbiodinium</taxon>
    </lineage>
</organism>
<sequence>MGTRAPAIGFTGTTVISWMGQFARSSPLDLASFPASRPPSTRPAAISAPMMTATISSFLQQTPTAARSILLASSFSERLQSSTT</sequence>
<accession>A0A812QKD0</accession>
<dbReference type="AlphaFoldDB" id="A0A812QKD0"/>
<evidence type="ECO:0000313" key="1">
    <source>
        <dbReference type="EMBL" id="CAE7391255.1"/>
    </source>
</evidence>